<dbReference type="InterPro" id="IPR003811">
    <property type="entry name" value="G3P_acylTferase_PlsY"/>
</dbReference>
<keyword evidence="11" id="KW-0012">Acyltransferase</keyword>
<organism evidence="11">
    <name type="scientific">Candidatus Caldatribacterium californiense</name>
    <dbReference type="NCBI Taxonomy" id="1454726"/>
    <lineage>
        <taxon>Bacteria</taxon>
        <taxon>Pseudomonadati</taxon>
        <taxon>Atribacterota</taxon>
        <taxon>Atribacteria</taxon>
        <taxon>Atribacterales</taxon>
        <taxon>Candidatus Caldatribacteriaceae</taxon>
        <taxon>Candidatus Caldatribacterium</taxon>
    </lineage>
</organism>
<evidence type="ECO:0000313" key="11">
    <source>
        <dbReference type="EMBL" id="HGI74283.1"/>
    </source>
</evidence>
<feature type="transmembrane region" description="Helical" evidence="10">
    <location>
        <begin position="6"/>
        <end position="28"/>
    </location>
</feature>
<dbReference type="GO" id="GO:0043772">
    <property type="term" value="F:acyl-phosphate glycerol-3-phosphate acyltransferase activity"/>
    <property type="evidence" value="ECO:0007669"/>
    <property type="project" value="UniProtKB-UniRule"/>
</dbReference>
<evidence type="ECO:0000256" key="5">
    <source>
        <dbReference type="ARBA" id="ARBA00022989"/>
    </source>
</evidence>
<keyword evidence="9 10" id="KW-1208">Phospholipid metabolism</keyword>
<dbReference type="GO" id="GO:0008654">
    <property type="term" value="P:phospholipid biosynthetic process"/>
    <property type="evidence" value="ECO:0007669"/>
    <property type="project" value="UniProtKB-UniRule"/>
</dbReference>
<evidence type="ECO:0000256" key="4">
    <source>
        <dbReference type="ARBA" id="ARBA00022692"/>
    </source>
</evidence>
<comment type="pathway">
    <text evidence="10">Lipid metabolism; phospholipid metabolism.</text>
</comment>
<sequence>MRVMAVWVLPANYLLGSLPCGLVVTWLFRGVDLRKYGSGNIGATNVSRVAGFFPALLAGVGDALKGFFGAYLALRFLGSSPVLFFLATFLVVVGHDWSLFLRFRGGKGVATTLGVLFYLSWQAALLCFLVWVVMVAITRYSSLGSLSGALAMPILLFLFRCPQAFVWWGIFAAALVFLRHKDNIRRLVHGQELKIGERRSEGHGGEHPGVERSEF</sequence>
<dbReference type="GO" id="GO:0005886">
    <property type="term" value="C:plasma membrane"/>
    <property type="evidence" value="ECO:0007669"/>
    <property type="project" value="UniProtKB-SubCell"/>
</dbReference>
<feature type="transmembrane region" description="Helical" evidence="10">
    <location>
        <begin position="115"/>
        <end position="137"/>
    </location>
</feature>
<evidence type="ECO:0000256" key="3">
    <source>
        <dbReference type="ARBA" id="ARBA00022679"/>
    </source>
</evidence>
<comment type="caution">
    <text evidence="11">The sequence shown here is derived from an EMBL/GenBank/DDBJ whole genome shotgun (WGS) entry which is preliminary data.</text>
</comment>
<dbReference type="NCBIfam" id="TIGR00023">
    <property type="entry name" value="glycerol-3-phosphate 1-O-acyltransferase PlsY"/>
    <property type="match status" value="1"/>
</dbReference>
<accession>A0A7V4DFK6</accession>
<keyword evidence="4 10" id="KW-0812">Transmembrane</keyword>
<dbReference type="AlphaFoldDB" id="A0A7V4DFK6"/>
<evidence type="ECO:0000256" key="10">
    <source>
        <dbReference type="HAMAP-Rule" id="MF_01043"/>
    </source>
</evidence>
<comment type="catalytic activity">
    <reaction evidence="10">
        <text>an acyl phosphate + sn-glycerol 3-phosphate = a 1-acyl-sn-glycero-3-phosphate + phosphate</text>
        <dbReference type="Rhea" id="RHEA:34075"/>
        <dbReference type="ChEBI" id="CHEBI:43474"/>
        <dbReference type="ChEBI" id="CHEBI:57597"/>
        <dbReference type="ChEBI" id="CHEBI:57970"/>
        <dbReference type="ChEBI" id="CHEBI:59918"/>
        <dbReference type="EC" id="2.3.1.275"/>
    </reaction>
</comment>
<dbReference type="Pfam" id="PF02660">
    <property type="entry name" value="G3P_acyltransf"/>
    <property type="match status" value="1"/>
</dbReference>
<dbReference type="UniPathway" id="UPA00085"/>
<keyword evidence="8 10" id="KW-0594">Phospholipid biosynthesis</keyword>
<proteinExistence type="inferred from homology"/>
<dbReference type="PANTHER" id="PTHR30309">
    <property type="entry name" value="INNER MEMBRANE PROTEIN YGIH"/>
    <property type="match status" value="1"/>
</dbReference>
<protein>
    <recommendedName>
        <fullName evidence="10">Glycerol-3-phosphate acyltransferase</fullName>
    </recommendedName>
    <alternativeName>
        <fullName evidence="10">Acyl-PO4 G3P acyltransferase</fullName>
    </alternativeName>
    <alternativeName>
        <fullName evidence="10">Acyl-phosphate--glycerol-3-phosphate acyltransferase</fullName>
    </alternativeName>
    <alternativeName>
        <fullName evidence="10">G3P acyltransferase</fullName>
        <shortName evidence="10">GPAT</shortName>
        <ecNumber evidence="10">2.3.1.275</ecNumber>
    </alternativeName>
    <alternativeName>
        <fullName evidence="10">Lysophosphatidic acid synthase</fullName>
        <shortName evidence="10">LPA synthase</shortName>
    </alternativeName>
</protein>
<evidence type="ECO:0000256" key="9">
    <source>
        <dbReference type="ARBA" id="ARBA00023264"/>
    </source>
</evidence>
<keyword evidence="5 10" id="KW-1133">Transmembrane helix</keyword>
<evidence type="ECO:0000256" key="1">
    <source>
        <dbReference type="ARBA" id="ARBA00022475"/>
    </source>
</evidence>
<dbReference type="EC" id="2.3.1.275" evidence="10"/>
<dbReference type="PANTHER" id="PTHR30309:SF0">
    <property type="entry name" value="GLYCEROL-3-PHOSPHATE ACYLTRANSFERASE-RELATED"/>
    <property type="match status" value="1"/>
</dbReference>
<evidence type="ECO:0000256" key="7">
    <source>
        <dbReference type="ARBA" id="ARBA00023136"/>
    </source>
</evidence>
<comment type="subcellular location">
    <subcellularLocation>
        <location evidence="10">Cell membrane</location>
        <topology evidence="10">Multi-pass membrane protein</topology>
    </subcellularLocation>
</comment>
<keyword evidence="2 10" id="KW-0444">Lipid biosynthesis</keyword>
<feature type="transmembrane region" description="Helical" evidence="10">
    <location>
        <begin position="80"/>
        <end position="103"/>
    </location>
</feature>
<keyword evidence="3 10" id="KW-0808">Transferase</keyword>
<comment type="similarity">
    <text evidence="10">Belongs to the PlsY family.</text>
</comment>
<evidence type="ECO:0000256" key="2">
    <source>
        <dbReference type="ARBA" id="ARBA00022516"/>
    </source>
</evidence>
<gene>
    <name evidence="10 11" type="primary">plsY</name>
    <name evidence="11" type="ORF">ENU96_01170</name>
</gene>
<keyword evidence="1 10" id="KW-1003">Cell membrane</keyword>
<dbReference type="SMART" id="SM01207">
    <property type="entry name" value="G3P_acyltransf"/>
    <property type="match status" value="1"/>
</dbReference>
<evidence type="ECO:0000256" key="6">
    <source>
        <dbReference type="ARBA" id="ARBA00023098"/>
    </source>
</evidence>
<comment type="subunit">
    <text evidence="10">Probably interacts with PlsX.</text>
</comment>
<dbReference type="HAMAP" id="MF_01043">
    <property type="entry name" value="PlsY"/>
    <property type="match status" value="1"/>
</dbReference>
<comment type="function">
    <text evidence="10">Catalyzes the transfer of an acyl group from acyl-phosphate (acyl-PO(4)) to glycerol-3-phosphate (G3P) to form lysophosphatidic acid (LPA). This enzyme utilizes acyl-phosphate as fatty acyl donor, but not acyl-CoA or acyl-ACP.</text>
</comment>
<reference evidence="11" key="1">
    <citation type="journal article" date="2020" name="mSystems">
        <title>Genome- and Community-Level Interaction Insights into Carbon Utilization and Element Cycling Functions of Hydrothermarchaeota in Hydrothermal Sediment.</title>
        <authorList>
            <person name="Zhou Z."/>
            <person name="Liu Y."/>
            <person name="Xu W."/>
            <person name="Pan J."/>
            <person name="Luo Z.H."/>
            <person name="Li M."/>
        </authorList>
    </citation>
    <scope>NUCLEOTIDE SEQUENCE [LARGE SCALE GENOMIC DNA]</scope>
    <source>
        <strain evidence="11">SpSt-716</strain>
    </source>
</reference>
<keyword evidence="7 10" id="KW-0472">Membrane</keyword>
<name>A0A7V4DFK6_9BACT</name>
<evidence type="ECO:0000256" key="8">
    <source>
        <dbReference type="ARBA" id="ARBA00023209"/>
    </source>
</evidence>
<dbReference type="EMBL" id="DTEN01000048">
    <property type="protein sequence ID" value="HGI74283.1"/>
    <property type="molecule type" value="Genomic_DNA"/>
</dbReference>
<feature type="transmembrane region" description="Helical" evidence="10">
    <location>
        <begin position="157"/>
        <end position="178"/>
    </location>
</feature>
<keyword evidence="6 10" id="KW-0443">Lipid metabolism</keyword>